<keyword evidence="1" id="KW-0732">Signal</keyword>
<evidence type="ECO:0000256" key="1">
    <source>
        <dbReference type="SAM" id="SignalP"/>
    </source>
</evidence>
<evidence type="ECO:0000313" key="3">
    <source>
        <dbReference type="Proteomes" id="UP000618931"/>
    </source>
</evidence>
<name>A0ABS0I7A8_9BACT</name>
<sequence length="456" mass="48559">MLFLQAYRRAALLLAALLGGATAHAQLVTQTVWETLAPLAPDADMAAYLRLLPHQGRYIAGGCDGVGGVGWPAYLGAYGSGGQVAWQHRASNMATCEQELLPWGAGFSFVGTENLRINNADVSVPFLEWFNAAGVSVRKQVLPVAQARTTPCSALREADGGYTITGFGYDPAGPFPVDADSYTLTRTDSLGVVLWSRAYRYPTRANPYPNEVMRTGRGGYLLTGFASYALPSVPDGYTNRPWLVETDAAGYLLRQATLPVCAAPEAKAQVLRTFNNTLALAGGATYAFAGLADSSYWPVTRRWGYVACFDTALQLRWTTRLPARRGQAQRTSRVRQLPSGAVQVLSFNERVSPYLFLTTLNPATGAVVQEQEFQIAGMAGVSVWDWQALADSSIVVAGSAQRRTPSGGAGPAQAWLGRYKLVPRLVSAAAAASAAGGAPLRVYPSPAAASEAVRVA</sequence>
<dbReference type="RefSeq" id="WP_196294297.1">
    <property type="nucleotide sequence ID" value="NZ_JADQDM010000010.1"/>
</dbReference>
<evidence type="ECO:0000313" key="2">
    <source>
        <dbReference type="EMBL" id="MBF9222848.1"/>
    </source>
</evidence>
<feature type="non-terminal residue" evidence="2">
    <location>
        <position position="456"/>
    </location>
</feature>
<dbReference type="Proteomes" id="UP000618931">
    <property type="component" value="Unassembled WGS sequence"/>
</dbReference>
<gene>
    <name evidence="2" type="ORF">I2H31_17220</name>
</gene>
<dbReference type="EMBL" id="JADQDM010000010">
    <property type="protein sequence ID" value="MBF9222848.1"/>
    <property type="molecule type" value="Genomic_DNA"/>
</dbReference>
<organism evidence="2 3">
    <name type="scientific">Hymenobacter ruricola</name>
    <dbReference type="NCBI Taxonomy" id="2791023"/>
    <lineage>
        <taxon>Bacteria</taxon>
        <taxon>Pseudomonadati</taxon>
        <taxon>Bacteroidota</taxon>
        <taxon>Cytophagia</taxon>
        <taxon>Cytophagales</taxon>
        <taxon>Hymenobacteraceae</taxon>
        <taxon>Hymenobacter</taxon>
    </lineage>
</organism>
<accession>A0ABS0I7A8</accession>
<keyword evidence="3" id="KW-1185">Reference proteome</keyword>
<reference evidence="2 3" key="1">
    <citation type="submission" date="2020-11" db="EMBL/GenBank/DDBJ databases">
        <authorList>
            <person name="Kim M.K."/>
        </authorList>
    </citation>
    <scope>NUCLEOTIDE SEQUENCE [LARGE SCALE GENOMIC DNA]</scope>
    <source>
        <strain evidence="2 3">BT662</strain>
    </source>
</reference>
<feature type="signal peptide" evidence="1">
    <location>
        <begin position="1"/>
        <end position="25"/>
    </location>
</feature>
<feature type="chain" id="PRO_5046423594" evidence="1">
    <location>
        <begin position="26"/>
        <end position="456"/>
    </location>
</feature>
<proteinExistence type="predicted"/>
<comment type="caution">
    <text evidence="2">The sequence shown here is derived from an EMBL/GenBank/DDBJ whole genome shotgun (WGS) entry which is preliminary data.</text>
</comment>
<protein>
    <submittedName>
        <fullName evidence="2">Uncharacterized protein</fullName>
    </submittedName>
</protein>